<dbReference type="PANTHER" id="PTHR35017">
    <property type="entry name" value="PROTEIN CBG16223-RELATED"/>
    <property type="match status" value="1"/>
</dbReference>
<protein>
    <submittedName>
        <fullName evidence="1">Uncharacterized protein</fullName>
    </submittedName>
</protein>
<keyword evidence="2" id="KW-1185">Reference proteome</keyword>
<evidence type="ECO:0000313" key="1">
    <source>
        <dbReference type="EnsemblMetazoa" id="PPA43250.1"/>
    </source>
</evidence>
<dbReference type="OrthoDB" id="5832114at2759"/>
<dbReference type="PANTHER" id="PTHR35017:SF7">
    <property type="entry name" value="SHKT DOMAIN-CONTAINING PROTEIN"/>
    <property type="match status" value="1"/>
</dbReference>
<gene>
    <name evidence="1" type="primary">WBGene00281619</name>
</gene>
<name>A0A2A6CDT1_PRIPA</name>
<sequence length="274" mass="31280">MALLPRSLLMVMLAVQHSHGWINRRPRFRISRSQESYRQPLPRNIEAFLVAHDEPEKPIKSSYAIVRDLPPAEAHRRLTILNVTNHNSNERRTPCCKDTLKSGACQLMSSRDPDYFLRQCRTNADFSFIQCCASCHFAEGVKLKSIEGYPFATPASLYDHDVAHLLQSFGSHCADRRGPRYCEALATQNVLVANPKSSRVLDLFMRMPSEHTDLRRLAGVADQLRRREAPCEPTVLAFRLCRKTCGYCARSRERAIVKFDADDAQNPHMCQTLH</sequence>
<reference evidence="1" key="2">
    <citation type="submission" date="2022-06" db="UniProtKB">
        <authorList>
            <consortium name="EnsemblMetazoa"/>
        </authorList>
    </citation>
    <scope>IDENTIFICATION</scope>
    <source>
        <strain evidence="1">PS312</strain>
    </source>
</reference>
<reference evidence="2" key="1">
    <citation type="journal article" date="2008" name="Nat. Genet.">
        <title>The Pristionchus pacificus genome provides a unique perspective on nematode lifestyle and parasitism.</title>
        <authorList>
            <person name="Dieterich C."/>
            <person name="Clifton S.W."/>
            <person name="Schuster L.N."/>
            <person name="Chinwalla A."/>
            <person name="Delehaunty K."/>
            <person name="Dinkelacker I."/>
            <person name="Fulton L."/>
            <person name="Fulton R."/>
            <person name="Godfrey J."/>
            <person name="Minx P."/>
            <person name="Mitreva M."/>
            <person name="Roeseler W."/>
            <person name="Tian H."/>
            <person name="Witte H."/>
            <person name="Yang S.P."/>
            <person name="Wilson R.K."/>
            <person name="Sommer R.J."/>
        </authorList>
    </citation>
    <scope>NUCLEOTIDE SEQUENCE [LARGE SCALE GENOMIC DNA]</scope>
    <source>
        <strain evidence="2">PS312</strain>
    </source>
</reference>
<proteinExistence type="predicted"/>
<organism evidence="1 2">
    <name type="scientific">Pristionchus pacificus</name>
    <name type="common">Parasitic nematode worm</name>
    <dbReference type="NCBI Taxonomy" id="54126"/>
    <lineage>
        <taxon>Eukaryota</taxon>
        <taxon>Metazoa</taxon>
        <taxon>Ecdysozoa</taxon>
        <taxon>Nematoda</taxon>
        <taxon>Chromadorea</taxon>
        <taxon>Rhabditida</taxon>
        <taxon>Rhabditina</taxon>
        <taxon>Diplogasteromorpha</taxon>
        <taxon>Diplogasteroidea</taxon>
        <taxon>Neodiplogasteridae</taxon>
        <taxon>Pristionchus</taxon>
    </lineage>
</organism>
<accession>A0A2A6CDT1</accession>
<evidence type="ECO:0000313" key="2">
    <source>
        <dbReference type="Proteomes" id="UP000005239"/>
    </source>
</evidence>
<accession>A0A8R1V0N9</accession>
<dbReference type="Proteomes" id="UP000005239">
    <property type="component" value="Unassembled WGS sequence"/>
</dbReference>
<dbReference type="AlphaFoldDB" id="A0A2A6CDT1"/>
<dbReference type="EnsemblMetazoa" id="PPA43250.1">
    <property type="protein sequence ID" value="PPA43250.1"/>
    <property type="gene ID" value="WBGene00281619"/>
</dbReference>